<gene>
    <name evidence="2" type="ORF">GCM10011501_21570</name>
</gene>
<evidence type="ECO:0000313" key="2">
    <source>
        <dbReference type="EMBL" id="GHE91819.1"/>
    </source>
</evidence>
<feature type="transmembrane region" description="Helical" evidence="1">
    <location>
        <begin position="51"/>
        <end position="72"/>
    </location>
</feature>
<accession>A0ABQ3IQR9</accession>
<sequence length="112" mass="12549">MNHTKINFQVVITVVATLYFALFACGAFLIIQQFESIFVSFNAELPRQTSLLIGTYRYWGVLGVISTIILCRVSKSSSSKSMKLLLYLFLLSLILVLFAVWGIYSPTLEGTV</sequence>
<name>A0ABQ3IQR9_9GAMM</name>
<keyword evidence="1" id="KW-0812">Transmembrane</keyword>
<keyword evidence="3" id="KW-1185">Reference proteome</keyword>
<feature type="transmembrane region" description="Helical" evidence="1">
    <location>
        <begin position="84"/>
        <end position="104"/>
    </location>
</feature>
<proteinExistence type="predicted"/>
<protein>
    <recommendedName>
        <fullName evidence="4">DUF4149 domain-containing protein</fullName>
    </recommendedName>
</protein>
<evidence type="ECO:0000256" key="1">
    <source>
        <dbReference type="SAM" id="Phobius"/>
    </source>
</evidence>
<organism evidence="2 3">
    <name type="scientific">Thalassotalea profundi</name>
    <dbReference type="NCBI Taxonomy" id="2036687"/>
    <lineage>
        <taxon>Bacteria</taxon>
        <taxon>Pseudomonadati</taxon>
        <taxon>Pseudomonadota</taxon>
        <taxon>Gammaproteobacteria</taxon>
        <taxon>Alteromonadales</taxon>
        <taxon>Colwelliaceae</taxon>
        <taxon>Thalassotalea</taxon>
    </lineage>
</organism>
<comment type="caution">
    <text evidence="2">The sequence shown here is derived from an EMBL/GenBank/DDBJ whole genome shotgun (WGS) entry which is preliminary data.</text>
</comment>
<dbReference type="Proteomes" id="UP000626370">
    <property type="component" value="Unassembled WGS sequence"/>
</dbReference>
<dbReference type="EMBL" id="BNAH01000008">
    <property type="protein sequence ID" value="GHE91819.1"/>
    <property type="molecule type" value="Genomic_DNA"/>
</dbReference>
<evidence type="ECO:0000313" key="3">
    <source>
        <dbReference type="Proteomes" id="UP000626370"/>
    </source>
</evidence>
<keyword evidence="1" id="KW-1133">Transmembrane helix</keyword>
<dbReference type="RefSeq" id="WP_189378281.1">
    <property type="nucleotide sequence ID" value="NZ_BNAH01000008.1"/>
</dbReference>
<dbReference type="PROSITE" id="PS51257">
    <property type="entry name" value="PROKAR_LIPOPROTEIN"/>
    <property type="match status" value="1"/>
</dbReference>
<feature type="transmembrane region" description="Helical" evidence="1">
    <location>
        <begin position="7"/>
        <end position="31"/>
    </location>
</feature>
<evidence type="ECO:0008006" key="4">
    <source>
        <dbReference type="Google" id="ProtNLM"/>
    </source>
</evidence>
<keyword evidence="1" id="KW-0472">Membrane</keyword>
<reference evidence="3" key="1">
    <citation type="journal article" date="2019" name="Int. J. Syst. Evol. Microbiol.">
        <title>The Global Catalogue of Microorganisms (GCM) 10K type strain sequencing project: providing services to taxonomists for standard genome sequencing and annotation.</title>
        <authorList>
            <consortium name="The Broad Institute Genomics Platform"/>
            <consortium name="The Broad Institute Genome Sequencing Center for Infectious Disease"/>
            <person name="Wu L."/>
            <person name="Ma J."/>
        </authorList>
    </citation>
    <scope>NUCLEOTIDE SEQUENCE [LARGE SCALE GENOMIC DNA]</scope>
    <source>
        <strain evidence="3">CGMCC 1.15922</strain>
    </source>
</reference>